<evidence type="ECO:0000259" key="9">
    <source>
        <dbReference type="PROSITE" id="PS50135"/>
    </source>
</evidence>
<gene>
    <name evidence="10" type="primary">Ank2</name>
    <name evidence="10" type="ORF">SNEC2469_LOCUS3280</name>
</gene>
<evidence type="ECO:0000256" key="5">
    <source>
        <dbReference type="ARBA" id="ARBA00023043"/>
    </source>
</evidence>
<feature type="compositionally biased region" description="Low complexity" evidence="8">
    <location>
        <begin position="370"/>
        <end position="379"/>
    </location>
</feature>
<feature type="repeat" description="ANK" evidence="6">
    <location>
        <begin position="261"/>
        <end position="293"/>
    </location>
</feature>
<dbReference type="Gene3D" id="3.40.50.1460">
    <property type="match status" value="1"/>
</dbReference>
<dbReference type="CDD" id="cd02249">
    <property type="entry name" value="ZZ"/>
    <property type="match status" value="1"/>
</dbReference>
<dbReference type="InterPro" id="IPR029030">
    <property type="entry name" value="Caspase-like_dom_sf"/>
</dbReference>
<dbReference type="GO" id="GO:0006508">
    <property type="term" value="P:proteolysis"/>
    <property type="evidence" value="ECO:0007669"/>
    <property type="project" value="InterPro"/>
</dbReference>
<evidence type="ECO:0000256" key="8">
    <source>
        <dbReference type="SAM" id="MobiDB-lite"/>
    </source>
</evidence>
<keyword evidence="5 6" id="KW-0040">ANK repeat</keyword>
<comment type="caution">
    <text evidence="10">The sequence shown here is derived from an EMBL/GenBank/DDBJ whole genome shotgun (WGS) entry which is preliminary data.</text>
</comment>
<dbReference type="PROSITE" id="PS50135">
    <property type="entry name" value="ZF_ZZ_2"/>
    <property type="match status" value="1"/>
</dbReference>
<feature type="region of interest" description="Disordered" evidence="8">
    <location>
        <begin position="353"/>
        <end position="379"/>
    </location>
</feature>
<protein>
    <submittedName>
        <fullName evidence="10">Ank2 protein</fullName>
    </submittedName>
</protein>
<dbReference type="InterPro" id="IPR043145">
    <property type="entry name" value="Znf_ZZ_sf"/>
</dbReference>
<dbReference type="Pfam" id="PF00656">
    <property type="entry name" value="Peptidase_C14"/>
    <property type="match status" value="1"/>
</dbReference>
<dbReference type="Gene3D" id="3.30.60.90">
    <property type="match status" value="1"/>
</dbReference>
<evidence type="ECO:0000256" key="3">
    <source>
        <dbReference type="ARBA" id="ARBA00022771"/>
    </source>
</evidence>
<dbReference type="PROSITE" id="PS50297">
    <property type="entry name" value="ANK_REP_REGION"/>
    <property type="match status" value="6"/>
</dbReference>
<feature type="repeat" description="ANK" evidence="6">
    <location>
        <begin position="941"/>
        <end position="973"/>
    </location>
</feature>
<dbReference type="EMBL" id="CAJNJA010007648">
    <property type="protein sequence ID" value="CAE7227209.1"/>
    <property type="molecule type" value="Genomic_DNA"/>
</dbReference>
<feature type="compositionally biased region" description="Low complexity" evidence="8">
    <location>
        <begin position="1137"/>
        <end position="1147"/>
    </location>
</feature>
<dbReference type="InterPro" id="IPR002110">
    <property type="entry name" value="Ankyrin_rpt"/>
</dbReference>
<dbReference type="PROSITE" id="PS01357">
    <property type="entry name" value="ZF_ZZ_1"/>
    <property type="match status" value="1"/>
</dbReference>
<dbReference type="SUPFAM" id="SSF57850">
    <property type="entry name" value="RING/U-box"/>
    <property type="match status" value="1"/>
</dbReference>
<evidence type="ECO:0000256" key="1">
    <source>
        <dbReference type="ARBA" id="ARBA00022723"/>
    </source>
</evidence>
<reference evidence="10" key="1">
    <citation type="submission" date="2021-02" db="EMBL/GenBank/DDBJ databases">
        <authorList>
            <person name="Dougan E. K."/>
            <person name="Rhodes N."/>
            <person name="Thang M."/>
            <person name="Chan C."/>
        </authorList>
    </citation>
    <scope>NUCLEOTIDE SEQUENCE</scope>
</reference>
<dbReference type="InterPro" id="IPR000433">
    <property type="entry name" value="Znf_ZZ"/>
</dbReference>
<keyword evidence="4" id="KW-0862">Zinc</keyword>
<evidence type="ECO:0000256" key="6">
    <source>
        <dbReference type="PROSITE-ProRule" id="PRU00023"/>
    </source>
</evidence>
<dbReference type="Proteomes" id="UP000601435">
    <property type="component" value="Unassembled WGS sequence"/>
</dbReference>
<organism evidence="10 11">
    <name type="scientific">Symbiodinium necroappetens</name>
    <dbReference type="NCBI Taxonomy" id="1628268"/>
    <lineage>
        <taxon>Eukaryota</taxon>
        <taxon>Sar</taxon>
        <taxon>Alveolata</taxon>
        <taxon>Dinophyceae</taxon>
        <taxon>Suessiales</taxon>
        <taxon>Symbiodiniaceae</taxon>
        <taxon>Symbiodinium</taxon>
    </lineage>
</organism>
<sequence>MAQSHLCQCEAMAQANIMDALPTESTAEETEYWYPPGLTGLHVSVIHDAAREFGLECQCTVSRPEESQVLLRKGALVNPSETPVVHAGIVCDGCNCVPQGIRYHCRDCDDFDFCEACHSKWQRGDLCHAQEHRFDAMSFVVQPRKLILASVMNAFQLAAGLGLTKMVELMFQHSDANRLLQSETNQGHSALHLACQRRRLPMLEVLLEARADCNVKNGKERSVLDCATRLPSYMKDDKEELTDLVRTLLKARADPTVVAENGDCPLHQAVGHNNWSMAQALLEARADPNAHGLGGRTALHMAAHTGRDIIARRLLEARADPTIRSAESGMTAEEEALRKEKHAVAREIRNFDSRSAFSAGPPLPIQRKQSSGSSASTAATEGYLPAEIRPQSMEQLGTGAARVLPEVDEAEGGGGGGSGAPGPPRPALHCEGIFALRHALLVCNSYKQDEAQGDLSNAVPTGRKLQHALLRAGFKVRLSEDADGTVFEEQVSTLVCELQSQPEQEHLVVFYFAGHGAEVAGDLMMRMPNDASGGFPLRAVLERILTSVPKVGVVALPDCCRENSEDKTFRASPAEAHMAQAPKAKVTSGSSVDMAGNFYVVWAGDRGTCIEDRCEDNLGFQLASVLKESRGAMLDEILQLACDQVRRRTGNAAKGVVSQLQRPWIQRGDGQNLARHVLRPILCHRCQDFRRGKDLPQDMHQASRILTAEGFAKILESRSPCASGASKELCALAALNGLEARQLEDPHPEALSAFFCAAARANAVPVLRFMLHLHPELIGHLGYDAFDYASHYLGGRPTVSAARRTPVLAVAASAGCSREALEFLLVARADVTARDCEEWTAHHHASFEGACSSLATLLKSSGSAQSAEAWALTPLHLAASAGHADCVRLLLLNGTSPDEATPEGWRPSELEKVIHADPKAVQHQHVILRQLGQSQMGKPLGRLRPLHLAAAAGHLDCVEALLQARADANVLTEGDLTALLLCLKKWHLQLDKPKKLDGKRLRNEHKDHAGIFDALLAAGARDIFQDGCETGLHAVAFHWGSVDPPVAIEVASRLIDEAQSSIHARARAGGTPLHWAVNGRNWALCSLLLERRADPSIRNDMERAVWDLPILEESGQWRNADGELCRKKLKELRGIHTASATSAAQTSRRGHGWRQSSHALSFSFVDDQAEEKEPEEEKEQPKAVPLGTQLWLKAPRQQEKGNGGRVSAVSQLAQPSALGWPNLAGQQTDSDLFACHNAISTTGSVTTCSMQRNT</sequence>
<dbReference type="PANTHER" id="PTHR24123:SF33">
    <property type="entry name" value="PROTEIN HOS4"/>
    <property type="match status" value="1"/>
</dbReference>
<evidence type="ECO:0000313" key="11">
    <source>
        <dbReference type="Proteomes" id="UP000601435"/>
    </source>
</evidence>
<dbReference type="InterPro" id="IPR051165">
    <property type="entry name" value="Multifunctional_ANK_Repeat"/>
</dbReference>
<feature type="repeat" description="ANK" evidence="6">
    <location>
        <begin position="870"/>
        <end position="902"/>
    </location>
</feature>
<feature type="repeat" description="ANK" evidence="6">
    <location>
        <begin position="186"/>
        <end position="218"/>
    </location>
</feature>
<dbReference type="PANTHER" id="PTHR24123">
    <property type="entry name" value="ANKYRIN REPEAT-CONTAINING"/>
    <property type="match status" value="1"/>
</dbReference>
<dbReference type="SUPFAM" id="SSF48403">
    <property type="entry name" value="Ankyrin repeat"/>
    <property type="match status" value="2"/>
</dbReference>
<name>A0A812KNM2_9DINO</name>
<dbReference type="Pfam" id="PF12796">
    <property type="entry name" value="Ank_2"/>
    <property type="match status" value="3"/>
</dbReference>
<evidence type="ECO:0000256" key="7">
    <source>
        <dbReference type="PROSITE-ProRule" id="PRU00228"/>
    </source>
</evidence>
<dbReference type="Pfam" id="PF00023">
    <property type="entry name" value="Ank"/>
    <property type="match status" value="2"/>
</dbReference>
<keyword evidence="1" id="KW-0479">Metal-binding</keyword>
<dbReference type="InterPro" id="IPR011600">
    <property type="entry name" value="Pept_C14_caspase"/>
</dbReference>
<dbReference type="AlphaFoldDB" id="A0A812KNM2"/>
<dbReference type="InterPro" id="IPR036770">
    <property type="entry name" value="Ankyrin_rpt-contain_sf"/>
</dbReference>
<dbReference type="Gene3D" id="1.25.40.20">
    <property type="entry name" value="Ankyrin repeat-containing domain"/>
    <property type="match status" value="4"/>
</dbReference>
<evidence type="ECO:0000313" key="10">
    <source>
        <dbReference type="EMBL" id="CAE7227209.1"/>
    </source>
</evidence>
<dbReference type="SUPFAM" id="SSF52129">
    <property type="entry name" value="Caspase-like"/>
    <property type="match status" value="1"/>
</dbReference>
<dbReference type="GO" id="GO:0008270">
    <property type="term" value="F:zinc ion binding"/>
    <property type="evidence" value="ECO:0007669"/>
    <property type="project" value="UniProtKB-KW"/>
</dbReference>
<dbReference type="PROSITE" id="PS50088">
    <property type="entry name" value="ANK_REPEAT"/>
    <property type="match status" value="6"/>
</dbReference>
<keyword evidence="2" id="KW-0677">Repeat</keyword>
<feature type="region of interest" description="Disordered" evidence="8">
    <location>
        <begin position="1166"/>
        <end position="1189"/>
    </location>
</feature>
<keyword evidence="11" id="KW-1185">Reference proteome</keyword>
<accession>A0A812KNM2</accession>
<dbReference type="OrthoDB" id="427875at2759"/>
<keyword evidence="3 7" id="KW-0863">Zinc-finger</keyword>
<feature type="repeat" description="ANK" evidence="6">
    <location>
        <begin position="294"/>
        <end position="326"/>
    </location>
</feature>
<evidence type="ECO:0000256" key="2">
    <source>
        <dbReference type="ARBA" id="ARBA00022737"/>
    </source>
</evidence>
<feature type="region of interest" description="Disordered" evidence="8">
    <location>
        <begin position="1137"/>
        <end position="1156"/>
    </location>
</feature>
<dbReference type="SMART" id="SM00248">
    <property type="entry name" value="ANK"/>
    <property type="match status" value="10"/>
</dbReference>
<feature type="repeat" description="ANK" evidence="6">
    <location>
        <begin position="1068"/>
        <end position="1100"/>
    </location>
</feature>
<dbReference type="GO" id="GO:0004197">
    <property type="term" value="F:cysteine-type endopeptidase activity"/>
    <property type="evidence" value="ECO:0007669"/>
    <property type="project" value="InterPro"/>
</dbReference>
<feature type="domain" description="ZZ-type" evidence="9">
    <location>
        <begin position="86"/>
        <end position="142"/>
    </location>
</feature>
<proteinExistence type="predicted"/>
<evidence type="ECO:0000256" key="4">
    <source>
        <dbReference type="ARBA" id="ARBA00022833"/>
    </source>
</evidence>
<dbReference type="Pfam" id="PF00569">
    <property type="entry name" value="ZZ"/>
    <property type="match status" value="1"/>
</dbReference>
<feature type="compositionally biased region" description="Acidic residues" evidence="8">
    <location>
        <begin position="1167"/>
        <end position="1178"/>
    </location>
</feature>